<dbReference type="GO" id="GO:0005634">
    <property type="term" value="C:nucleus"/>
    <property type="evidence" value="ECO:0007669"/>
    <property type="project" value="UniProtKB-ARBA"/>
</dbReference>
<dbReference type="InterPro" id="IPR001680">
    <property type="entry name" value="WD40_rpt"/>
</dbReference>
<dbReference type="InterPro" id="IPR036322">
    <property type="entry name" value="WD40_repeat_dom_sf"/>
</dbReference>
<keyword evidence="4" id="KW-0677">Repeat</keyword>
<evidence type="ECO:0000259" key="11">
    <source>
        <dbReference type="PROSITE" id="PS50072"/>
    </source>
</evidence>
<evidence type="ECO:0000256" key="9">
    <source>
        <dbReference type="PROSITE-ProRule" id="PRU00221"/>
    </source>
</evidence>
<dbReference type="Proteomes" id="UP000275078">
    <property type="component" value="Unassembled WGS sequence"/>
</dbReference>
<feature type="domain" description="PPIase cyclophilin-type" evidence="11">
    <location>
        <begin position="513"/>
        <end position="660"/>
    </location>
</feature>
<dbReference type="InterPro" id="IPR015943">
    <property type="entry name" value="WD40/YVTN_repeat-like_dom_sf"/>
</dbReference>
<evidence type="ECO:0000256" key="1">
    <source>
        <dbReference type="ARBA" id="ARBA00000971"/>
    </source>
</evidence>
<evidence type="ECO:0000256" key="2">
    <source>
        <dbReference type="ARBA" id="ARBA00013194"/>
    </source>
</evidence>
<proteinExistence type="predicted"/>
<dbReference type="GO" id="GO:0003755">
    <property type="term" value="F:peptidyl-prolyl cis-trans isomerase activity"/>
    <property type="evidence" value="ECO:0007669"/>
    <property type="project" value="UniProtKB-KW"/>
</dbReference>
<keyword evidence="5" id="KW-0697">Rotamase</keyword>
<feature type="region of interest" description="Disordered" evidence="10">
    <location>
        <begin position="480"/>
        <end position="504"/>
    </location>
</feature>
<evidence type="ECO:0000256" key="6">
    <source>
        <dbReference type="ARBA" id="ARBA00023235"/>
    </source>
</evidence>
<dbReference type="Gene3D" id="2.130.10.10">
    <property type="entry name" value="YVTN repeat-like/Quinoprotein amine dehydrogenase"/>
    <property type="match status" value="1"/>
</dbReference>
<comment type="catalytic activity">
    <reaction evidence="1">
        <text>[protein]-peptidylproline (omega=180) = [protein]-peptidylproline (omega=0)</text>
        <dbReference type="Rhea" id="RHEA:16237"/>
        <dbReference type="Rhea" id="RHEA-COMP:10747"/>
        <dbReference type="Rhea" id="RHEA-COMP:10748"/>
        <dbReference type="ChEBI" id="CHEBI:83833"/>
        <dbReference type="ChEBI" id="CHEBI:83834"/>
        <dbReference type="EC" id="5.2.1.8"/>
    </reaction>
</comment>
<dbReference type="EC" id="5.2.1.8" evidence="2"/>
<dbReference type="EMBL" id="ML119656">
    <property type="protein sequence ID" value="RPA84909.1"/>
    <property type="molecule type" value="Genomic_DNA"/>
</dbReference>
<dbReference type="SMART" id="SM00320">
    <property type="entry name" value="WD40"/>
    <property type="match status" value="4"/>
</dbReference>
<dbReference type="PRINTS" id="PR00153">
    <property type="entry name" value="CSAPPISMRASE"/>
</dbReference>
<dbReference type="InterPro" id="IPR029000">
    <property type="entry name" value="Cyclophilin-like_dom_sf"/>
</dbReference>
<feature type="repeat" description="WD" evidence="9">
    <location>
        <begin position="85"/>
        <end position="117"/>
    </location>
</feature>
<dbReference type="InterPro" id="IPR044666">
    <property type="entry name" value="Cyclophilin_A-like"/>
</dbReference>
<dbReference type="FunFam" id="2.40.100.10:FF:000003">
    <property type="entry name" value="Peptidylprolyl isomerase domain and WD repeat-containing 1"/>
    <property type="match status" value="1"/>
</dbReference>
<dbReference type="PROSITE" id="PS50294">
    <property type="entry name" value="WD_REPEATS_REGION"/>
    <property type="match status" value="1"/>
</dbReference>
<protein>
    <recommendedName>
        <fullName evidence="8">Peptidyl-prolyl cis-trans isomerase-like 1</fullName>
        <ecNumber evidence="2">5.2.1.8</ecNumber>
    </recommendedName>
    <alternativeName>
        <fullName evidence="7">Rotamase</fullName>
    </alternativeName>
</protein>
<name>A0A3N4IGG9_ASCIM</name>
<dbReference type="InterPro" id="IPR002130">
    <property type="entry name" value="Cyclophilin-type_PPIase_dom"/>
</dbReference>
<keyword evidence="6" id="KW-0413">Isomerase</keyword>
<reference evidence="12 13" key="1">
    <citation type="journal article" date="2018" name="Nat. Ecol. Evol.">
        <title>Pezizomycetes genomes reveal the molecular basis of ectomycorrhizal truffle lifestyle.</title>
        <authorList>
            <person name="Murat C."/>
            <person name="Payen T."/>
            <person name="Noel B."/>
            <person name="Kuo A."/>
            <person name="Morin E."/>
            <person name="Chen J."/>
            <person name="Kohler A."/>
            <person name="Krizsan K."/>
            <person name="Balestrini R."/>
            <person name="Da Silva C."/>
            <person name="Montanini B."/>
            <person name="Hainaut M."/>
            <person name="Levati E."/>
            <person name="Barry K.W."/>
            <person name="Belfiori B."/>
            <person name="Cichocki N."/>
            <person name="Clum A."/>
            <person name="Dockter R.B."/>
            <person name="Fauchery L."/>
            <person name="Guy J."/>
            <person name="Iotti M."/>
            <person name="Le Tacon F."/>
            <person name="Lindquist E.A."/>
            <person name="Lipzen A."/>
            <person name="Malagnac F."/>
            <person name="Mello A."/>
            <person name="Molinier V."/>
            <person name="Miyauchi S."/>
            <person name="Poulain J."/>
            <person name="Riccioni C."/>
            <person name="Rubini A."/>
            <person name="Sitrit Y."/>
            <person name="Splivallo R."/>
            <person name="Traeger S."/>
            <person name="Wang M."/>
            <person name="Zifcakova L."/>
            <person name="Wipf D."/>
            <person name="Zambonelli A."/>
            <person name="Paolocci F."/>
            <person name="Nowrousian M."/>
            <person name="Ottonello S."/>
            <person name="Baldrian P."/>
            <person name="Spatafora J.W."/>
            <person name="Henrissat B."/>
            <person name="Nagy L.G."/>
            <person name="Aury J.M."/>
            <person name="Wincker P."/>
            <person name="Grigoriev I.V."/>
            <person name="Bonfante P."/>
            <person name="Martin F.M."/>
        </authorList>
    </citation>
    <scope>NUCLEOTIDE SEQUENCE [LARGE SCALE GENOMIC DNA]</scope>
    <source>
        <strain evidence="12 13">RN42</strain>
    </source>
</reference>
<dbReference type="InterPro" id="IPR020892">
    <property type="entry name" value="Cyclophilin-type_PPIase_CS"/>
</dbReference>
<dbReference type="PANTHER" id="PTHR45625:SF4">
    <property type="entry name" value="PEPTIDYLPROLYL ISOMERASE DOMAIN AND WD REPEAT-CONTAINING PROTEIN 1"/>
    <property type="match status" value="1"/>
</dbReference>
<dbReference type="Pfam" id="PF00400">
    <property type="entry name" value="WD40"/>
    <property type="match status" value="2"/>
</dbReference>
<evidence type="ECO:0000256" key="4">
    <source>
        <dbReference type="ARBA" id="ARBA00022737"/>
    </source>
</evidence>
<evidence type="ECO:0000256" key="7">
    <source>
        <dbReference type="ARBA" id="ARBA00029569"/>
    </source>
</evidence>
<gene>
    <name evidence="12" type="ORF">BJ508DRAFT_412342</name>
</gene>
<dbReference type="SUPFAM" id="SSF50891">
    <property type="entry name" value="Cyclophilin-like"/>
    <property type="match status" value="1"/>
</dbReference>
<dbReference type="AlphaFoldDB" id="A0A3N4IGG9"/>
<dbReference type="Pfam" id="PF00160">
    <property type="entry name" value="Pro_isomerase"/>
    <property type="match status" value="1"/>
</dbReference>
<keyword evidence="3 9" id="KW-0853">WD repeat</keyword>
<dbReference type="PROSITE" id="PS50082">
    <property type="entry name" value="WD_REPEATS_2"/>
    <property type="match status" value="1"/>
</dbReference>
<evidence type="ECO:0000313" key="13">
    <source>
        <dbReference type="Proteomes" id="UP000275078"/>
    </source>
</evidence>
<feature type="region of interest" description="Disordered" evidence="10">
    <location>
        <begin position="1"/>
        <end position="62"/>
    </location>
</feature>
<feature type="compositionally biased region" description="Basic and acidic residues" evidence="10">
    <location>
        <begin position="9"/>
        <end position="31"/>
    </location>
</feature>
<evidence type="ECO:0000313" key="12">
    <source>
        <dbReference type="EMBL" id="RPA84909.1"/>
    </source>
</evidence>
<dbReference type="STRING" id="1160509.A0A3N4IGG9"/>
<accession>A0A3N4IGG9</accession>
<dbReference type="GO" id="GO:0006457">
    <property type="term" value="P:protein folding"/>
    <property type="evidence" value="ECO:0007669"/>
    <property type="project" value="InterPro"/>
</dbReference>
<organism evidence="12 13">
    <name type="scientific">Ascobolus immersus RN42</name>
    <dbReference type="NCBI Taxonomy" id="1160509"/>
    <lineage>
        <taxon>Eukaryota</taxon>
        <taxon>Fungi</taxon>
        <taxon>Dikarya</taxon>
        <taxon>Ascomycota</taxon>
        <taxon>Pezizomycotina</taxon>
        <taxon>Pezizomycetes</taxon>
        <taxon>Pezizales</taxon>
        <taxon>Ascobolaceae</taxon>
        <taxon>Ascobolus</taxon>
    </lineage>
</organism>
<dbReference type="PROSITE" id="PS00170">
    <property type="entry name" value="CSA_PPIASE_1"/>
    <property type="match status" value="1"/>
</dbReference>
<dbReference type="PROSITE" id="PS50072">
    <property type="entry name" value="CSA_PPIASE_2"/>
    <property type="match status" value="1"/>
</dbReference>
<feature type="compositionally biased region" description="Acidic residues" evidence="10">
    <location>
        <begin position="38"/>
        <end position="48"/>
    </location>
</feature>
<keyword evidence="13" id="KW-1185">Reference proteome</keyword>
<dbReference type="OrthoDB" id="10264753at2759"/>
<dbReference type="Gene3D" id="2.40.100.10">
    <property type="entry name" value="Cyclophilin-like"/>
    <property type="match status" value="1"/>
</dbReference>
<evidence type="ECO:0000256" key="10">
    <source>
        <dbReference type="SAM" id="MobiDB-lite"/>
    </source>
</evidence>
<evidence type="ECO:0000256" key="8">
    <source>
        <dbReference type="ARBA" id="ARBA00040798"/>
    </source>
</evidence>
<evidence type="ECO:0000256" key="3">
    <source>
        <dbReference type="ARBA" id="ARBA00022574"/>
    </source>
</evidence>
<dbReference type="PANTHER" id="PTHR45625">
    <property type="entry name" value="PEPTIDYL-PROLYL CIS-TRANS ISOMERASE-RELATED"/>
    <property type="match status" value="1"/>
</dbReference>
<sequence>MSDTNPDAESARPPKRARSEEMTDAPSKDKPTAAAEAADSDSDSDDDFGPAMPSAEPARKKKRRVLPHEKLYLKALPASNRYSKSLMHRDAVSFVWFTPVTEFLITASVDGIVKFWKKMAKGIEFVKMFRAHKAPIIAGSVSADGRSFATVGGDKWVKIFDVVTFDLLAQYELPHAPKTVCWVHKKGASLPLLAISDAVNPHISIYDGRGENPKPIHILTNLHRKLVHLIVYNDKYDCCISADESGMVEYWRPNGDYNKPSSVFEMKSATNLFDFKKAKSVPVSITISPTQESFATFSQPDRQVRIFDFPSGKLHRAYDESLPTLQAQQQAADEDHKMDPIQFGKRIATEKDIDARTLPGANSEASADDTTVVPTGVTNIIFDETGYFILYGSLAGIKVVNTVTNKLVRTIGADEQMRPTHLTIYQGAPKRKDVMTVEMAASANPLLEEASALDPIIVSTAWSNNRFYLFTNDTEITKDRDIINEKPQETNSATSKDSKSKTHDSLPTHCILHTTLGDIHLRLFPQHTPRTVQNFTTHARTGYYNNVLFHRIIKKFMIQTGDPLGDGTGGESIWGGHFEDEFWEGGKHDRPYVVSMANAGPNTNGSQFFITTERAEWLDGKHTVFGRAVRGLEVVKAIEAVKCDRRDRPEEDVRIVSITVL</sequence>
<dbReference type="SUPFAM" id="SSF50978">
    <property type="entry name" value="WD40 repeat-like"/>
    <property type="match status" value="1"/>
</dbReference>
<evidence type="ECO:0000256" key="5">
    <source>
        <dbReference type="ARBA" id="ARBA00023110"/>
    </source>
</evidence>